<comment type="caution">
    <text evidence="1">The sequence shown here is derived from an EMBL/GenBank/DDBJ whole genome shotgun (WGS) entry which is preliminary data.</text>
</comment>
<reference evidence="1 2" key="1">
    <citation type="submission" date="2013-01" db="EMBL/GenBank/DDBJ databases">
        <authorList>
            <person name="Harkins D.M."/>
            <person name="Durkin A.S."/>
            <person name="Brinkac L.M."/>
            <person name="Haft D.H."/>
            <person name="Selengut J.D."/>
            <person name="Sanka R."/>
            <person name="DePew J."/>
            <person name="Purushe J."/>
            <person name="Galloway R.L."/>
            <person name="Vinetz J.M."/>
            <person name="Sutton G.G."/>
            <person name="Nierman W.C."/>
            <person name="Fouts D.E."/>
        </authorList>
    </citation>
    <scope>NUCLEOTIDE SEQUENCE [LARGE SCALE GENOMIC DNA]</scope>
    <source>
        <strain evidence="1 2">79601</strain>
    </source>
</reference>
<protein>
    <submittedName>
        <fullName evidence="1">Uncharacterized protein</fullName>
    </submittedName>
</protein>
<proteinExistence type="predicted"/>
<name>M6D5Z4_9LEPT</name>
<dbReference type="EMBL" id="ANIK01000016">
    <property type="protein sequence ID" value="EMJ96673.1"/>
    <property type="molecule type" value="Genomic_DNA"/>
</dbReference>
<dbReference type="Proteomes" id="UP000011988">
    <property type="component" value="Unassembled WGS sequence"/>
</dbReference>
<dbReference type="AlphaFoldDB" id="M6D5Z4"/>
<evidence type="ECO:0000313" key="2">
    <source>
        <dbReference type="Proteomes" id="UP000011988"/>
    </source>
</evidence>
<sequence>MDEIIEEELNKFLGAVQNKFQREFEKGIRKISSEMQMYITQEKHNKTGILQFIQCQHCKCHYSENETHSCNIRGKINA</sequence>
<evidence type="ECO:0000313" key="1">
    <source>
        <dbReference type="EMBL" id="EMJ96673.1"/>
    </source>
</evidence>
<gene>
    <name evidence="1" type="ORF">LEP1GSC194_4301</name>
</gene>
<organism evidence="1 2">
    <name type="scientific">Leptospira alstonii serovar Sichuan str. 79601</name>
    <dbReference type="NCBI Taxonomy" id="1218565"/>
    <lineage>
        <taxon>Bacteria</taxon>
        <taxon>Pseudomonadati</taxon>
        <taxon>Spirochaetota</taxon>
        <taxon>Spirochaetia</taxon>
        <taxon>Leptospirales</taxon>
        <taxon>Leptospiraceae</taxon>
        <taxon>Leptospira</taxon>
    </lineage>
</organism>
<accession>M6D5Z4</accession>